<name>A0A0U0RS56_MYCTX</name>
<protein>
    <submittedName>
        <fullName evidence="3">Uncharacterized protein</fullName>
    </submittedName>
</protein>
<evidence type="ECO:0000313" key="6">
    <source>
        <dbReference type="Proteomes" id="UP000039021"/>
    </source>
</evidence>
<proteinExistence type="predicted"/>
<evidence type="ECO:0000313" key="8">
    <source>
        <dbReference type="Proteomes" id="UP000050164"/>
    </source>
</evidence>
<evidence type="ECO:0000313" key="4">
    <source>
        <dbReference type="EMBL" id="COY77177.1"/>
    </source>
</evidence>
<evidence type="ECO:0000313" key="3">
    <source>
        <dbReference type="EMBL" id="COW25908.1"/>
    </source>
</evidence>
<reference evidence="5 6" key="1">
    <citation type="submission" date="2015-03" db="EMBL/GenBank/DDBJ databases">
        <authorList>
            <consortium name="Pathogen Informatics"/>
        </authorList>
    </citation>
    <scope>NUCLEOTIDE SEQUENCE [LARGE SCALE GENOMIC DNA]</scope>
    <source>
        <strain evidence="2 8">Bir 185</strain>
        <strain evidence="1 7">G09901357</strain>
        <strain evidence="5">K00500041</strain>
        <strain evidence="6">N09902308</strain>
    </source>
</reference>
<dbReference type="EMBL" id="CSAE01000414">
    <property type="protein sequence ID" value="COW25908.1"/>
    <property type="molecule type" value="Genomic_DNA"/>
</dbReference>
<evidence type="ECO:0000313" key="7">
    <source>
        <dbReference type="Proteomes" id="UP000048289"/>
    </source>
</evidence>
<evidence type="ECO:0000313" key="2">
    <source>
        <dbReference type="EMBL" id="CKR45335.1"/>
    </source>
</evidence>
<dbReference type="EMBL" id="CNFT01000264">
    <property type="protein sequence ID" value="CKR45335.1"/>
    <property type="molecule type" value="Genomic_DNA"/>
</dbReference>
<dbReference type="Proteomes" id="UP000038802">
    <property type="component" value="Unassembled WGS sequence"/>
</dbReference>
<dbReference type="Proteomes" id="UP000050164">
    <property type="component" value="Unassembled WGS sequence"/>
</dbReference>
<sequence>MTGLRTIDAALTAALSMMRLHTMSATSGSTSTGSAATWAIL</sequence>
<gene>
    <name evidence="1" type="ORF">ERS007681_00723</name>
    <name evidence="3" type="ORF">ERS007703_03200</name>
    <name evidence="4" type="ORF">ERS007739_03064</name>
    <name evidence="2" type="ORF">ERS027659_01447</name>
</gene>
<dbReference type="AlphaFoldDB" id="A0A0U0RS56"/>
<accession>A0A0U0RS56</accession>
<organism evidence="3 5">
    <name type="scientific">Mycobacterium tuberculosis</name>
    <dbReference type="NCBI Taxonomy" id="1773"/>
    <lineage>
        <taxon>Bacteria</taxon>
        <taxon>Bacillati</taxon>
        <taxon>Actinomycetota</taxon>
        <taxon>Actinomycetes</taxon>
        <taxon>Mycobacteriales</taxon>
        <taxon>Mycobacteriaceae</taxon>
        <taxon>Mycobacterium</taxon>
        <taxon>Mycobacterium tuberculosis complex</taxon>
    </lineage>
</organism>
<reference evidence="4" key="2">
    <citation type="submission" date="2015-03" db="EMBL/GenBank/DDBJ databases">
        <authorList>
            <consortium name="Pathogen Informatics"/>
            <person name="Murphy D."/>
        </authorList>
    </citation>
    <scope>NUCLEOTIDE SEQUENCE</scope>
    <source>
        <strain evidence="4">N09902308</strain>
    </source>
</reference>
<evidence type="ECO:0000313" key="1">
    <source>
        <dbReference type="EMBL" id="CFE37332.1"/>
    </source>
</evidence>
<dbReference type="EMBL" id="CFOE01000056">
    <property type="protein sequence ID" value="CFE37332.1"/>
    <property type="molecule type" value="Genomic_DNA"/>
</dbReference>
<dbReference type="Proteomes" id="UP000039021">
    <property type="component" value="Unassembled WGS sequence"/>
</dbReference>
<reference evidence="3" key="3">
    <citation type="submission" date="2015-03" db="EMBL/GenBank/DDBJ databases">
        <authorList>
            <person name="Murphy D."/>
        </authorList>
    </citation>
    <scope>NUCLEOTIDE SEQUENCE [LARGE SCALE GENOMIC DNA]</scope>
    <source>
        <strain evidence="3">K00500041</strain>
    </source>
</reference>
<evidence type="ECO:0000313" key="5">
    <source>
        <dbReference type="Proteomes" id="UP000038802"/>
    </source>
</evidence>
<dbReference type="Proteomes" id="UP000048289">
    <property type="component" value="Unassembled WGS sequence"/>
</dbReference>
<dbReference type="EMBL" id="CSBK01001518">
    <property type="protein sequence ID" value="COY77177.1"/>
    <property type="molecule type" value="Genomic_DNA"/>
</dbReference>